<dbReference type="AlphaFoldDB" id="A0A395IGW5"/>
<dbReference type="PANTHER" id="PTHR15503:SF29">
    <property type="entry name" value="CCHC-TYPE DOMAIN-CONTAINING PROTEIN-RELATED"/>
    <property type="match status" value="1"/>
</dbReference>
<proteinExistence type="predicted"/>
<keyword evidence="3" id="KW-1185">Reference proteome</keyword>
<feature type="compositionally biased region" description="Basic and acidic residues" evidence="1">
    <location>
        <begin position="327"/>
        <end position="339"/>
    </location>
</feature>
<feature type="region of interest" description="Disordered" evidence="1">
    <location>
        <begin position="316"/>
        <end position="348"/>
    </location>
</feature>
<dbReference type="OrthoDB" id="3557951at2759"/>
<dbReference type="InterPro" id="IPR021109">
    <property type="entry name" value="Peptidase_aspartic_dom_sf"/>
</dbReference>
<gene>
    <name evidence="2" type="ORF">DID88_006466</name>
</gene>
<dbReference type="PANTHER" id="PTHR15503">
    <property type="entry name" value="LDOC1 RELATED"/>
    <property type="match status" value="1"/>
</dbReference>
<evidence type="ECO:0000313" key="2">
    <source>
        <dbReference type="EMBL" id="RAL59607.1"/>
    </source>
</evidence>
<evidence type="ECO:0008006" key="4">
    <source>
        <dbReference type="Google" id="ProtNLM"/>
    </source>
</evidence>
<dbReference type="CDD" id="cd00303">
    <property type="entry name" value="retropepsin_like"/>
    <property type="match status" value="1"/>
</dbReference>
<dbReference type="Proteomes" id="UP000249056">
    <property type="component" value="Unassembled WGS sequence"/>
</dbReference>
<organism evidence="2 3">
    <name type="scientific">Monilinia fructigena</name>
    <dbReference type="NCBI Taxonomy" id="38457"/>
    <lineage>
        <taxon>Eukaryota</taxon>
        <taxon>Fungi</taxon>
        <taxon>Dikarya</taxon>
        <taxon>Ascomycota</taxon>
        <taxon>Pezizomycotina</taxon>
        <taxon>Leotiomycetes</taxon>
        <taxon>Helotiales</taxon>
        <taxon>Sclerotiniaceae</taxon>
        <taxon>Monilinia</taxon>
    </lineage>
</organism>
<sequence length="620" mass="69931">MEGNAPPQWLQDMFGRQAQQAEQQAQQMMNLTLQQAETIARLESRMALYETSRQETPTSPEIPIATPPMLDNAVRKPKPSLPHPEKFDGSELTYFPQFEGLLRAKLEIDGPAIGQEKERVWYAFGRLSGEAAARIFPWIAYANKEEKFTVEEFMGQLRTAFSDPRQQQKALSQINRTKQGTRPFSEFLNEFNRLILEAEGWGWADAIKKGYLKAALNTKLLTATIGVPEEASYDAYCKQLLMINDQLNEIAELTTWRTKKKSGPFAEVAQSSTMPAPSYDTMDWQPTIAVSSARTKEPRWASDEVIEGMPYESEVPKKKKVRAASMRKMEAPSKVEPSDKRRRRKRMKVSKTTVEAWTEFQESSMDSSPFLVSTLVNKDCFAKTLLDSGCLSYGLVSSAFATKNNLQRIPIPPRGLSGFDAPSSGKVTDVAVVSLDIDGHYEERSFLYIVPKLESYEMILGLPWINKQDARINGPKSECFIASTGTLVRNQASSLEPNGMLNIDCLPISIKAFRAITKNPRKRKIEVFAVSLKDIAKALAKTKKEKTDPRTKLPTTYWKFLKAFSPTDADKVPPLRGEGIDHKIELISENGKESTVPWGPLYNMSYDELLVLRKTRNENI</sequence>
<comment type="caution">
    <text evidence="2">The sequence shown here is derived from an EMBL/GenBank/DDBJ whole genome shotgun (WGS) entry which is preliminary data.</text>
</comment>
<evidence type="ECO:0000313" key="3">
    <source>
        <dbReference type="Proteomes" id="UP000249056"/>
    </source>
</evidence>
<protein>
    <recommendedName>
        <fullName evidence="4">Retrotransposon gag domain-containing protein</fullName>
    </recommendedName>
</protein>
<dbReference type="EMBL" id="QKRW01000050">
    <property type="protein sequence ID" value="RAL59607.1"/>
    <property type="molecule type" value="Genomic_DNA"/>
</dbReference>
<dbReference type="InterPro" id="IPR032567">
    <property type="entry name" value="RTL1-rel"/>
</dbReference>
<feature type="region of interest" description="Disordered" evidence="1">
    <location>
        <begin position="1"/>
        <end position="24"/>
    </location>
</feature>
<evidence type="ECO:0000256" key="1">
    <source>
        <dbReference type="SAM" id="MobiDB-lite"/>
    </source>
</evidence>
<dbReference type="Gene3D" id="2.40.70.10">
    <property type="entry name" value="Acid Proteases"/>
    <property type="match status" value="1"/>
</dbReference>
<accession>A0A395IGW5</accession>
<reference evidence="2 3" key="1">
    <citation type="submission" date="2018-06" db="EMBL/GenBank/DDBJ databases">
        <title>Genome Sequence of the Brown Rot Fungal Pathogen Monilinia fructigena.</title>
        <authorList>
            <person name="Landi L."/>
            <person name="De Miccolis Angelini R.M."/>
            <person name="Pollastro S."/>
            <person name="Abate D."/>
            <person name="Faretra F."/>
            <person name="Romanazzi G."/>
        </authorList>
    </citation>
    <scope>NUCLEOTIDE SEQUENCE [LARGE SCALE GENOMIC DNA]</scope>
    <source>
        <strain evidence="2 3">Mfrg269</strain>
    </source>
</reference>
<name>A0A395IGW5_9HELO</name>